<sequence length="142" mass="15303">MEKRIAVPTAGAGVGIRAVATIIDVFVLTVFTYILLILCGNTTANGIELQGLPYFYSLLLGMTYYTLLEGTIGATPGKLVLGLRVVKTNGYPCDMKAAIIRTVCRLVDGFGGYLVGALIVWFSTRNQRLGDQVAETIVLKIK</sequence>
<comment type="subcellular location">
    <subcellularLocation>
        <location evidence="1">Cell membrane</location>
        <topology evidence="1">Multi-pass membrane protein</topology>
    </subcellularLocation>
</comment>
<feature type="transmembrane region" description="Helical" evidence="6">
    <location>
        <begin position="102"/>
        <end position="122"/>
    </location>
</feature>
<protein>
    <submittedName>
        <fullName evidence="8">RDD family protein</fullName>
    </submittedName>
</protein>
<keyword evidence="2" id="KW-1003">Cell membrane</keyword>
<keyword evidence="9" id="KW-1185">Reference proteome</keyword>
<evidence type="ECO:0000313" key="9">
    <source>
        <dbReference type="Proteomes" id="UP000276437"/>
    </source>
</evidence>
<evidence type="ECO:0000259" key="7">
    <source>
        <dbReference type="Pfam" id="PF06271"/>
    </source>
</evidence>
<dbReference type="KEGG" id="mana:MAMMFC1_00637"/>
<dbReference type="InterPro" id="IPR051791">
    <property type="entry name" value="Pra-immunoreactive"/>
</dbReference>
<evidence type="ECO:0000256" key="6">
    <source>
        <dbReference type="SAM" id="Phobius"/>
    </source>
</evidence>
<keyword evidence="5 6" id="KW-0472">Membrane</keyword>
<gene>
    <name evidence="8" type="ORF">MAMMFC1_00637</name>
</gene>
<dbReference type="PANTHER" id="PTHR36115">
    <property type="entry name" value="PROLINE-RICH ANTIGEN HOMOLOG-RELATED"/>
    <property type="match status" value="1"/>
</dbReference>
<dbReference type="OrthoDB" id="9787732at2"/>
<dbReference type="RefSeq" id="WP_126306408.1">
    <property type="nucleotide sequence ID" value="NZ_AP018449.1"/>
</dbReference>
<accession>A0A348AFZ5</accession>
<keyword evidence="3 6" id="KW-0812">Transmembrane</keyword>
<evidence type="ECO:0000256" key="1">
    <source>
        <dbReference type="ARBA" id="ARBA00004651"/>
    </source>
</evidence>
<feature type="transmembrane region" description="Helical" evidence="6">
    <location>
        <begin position="58"/>
        <end position="81"/>
    </location>
</feature>
<evidence type="ECO:0000313" key="8">
    <source>
        <dbReference type="EMBL" id="BBB89993.1"/>
    </source>
</evidence>
<evidence type="ECO:0000256" key="4">
    <source>
        <dbReference type="ARBA" id="ARBA00022989"/>
    </source>
</evidence>
<name>A0A348AFZ5_9FIRM</name>
<dbReference type="InterPro" id="IPR010432">
    <property type="entry name" value="RDD"/>
</dbReference>
<feature type="domain" description="RDD" evidence="7">
    <location>
        <begin position="12"/>
        <end position="134"/>
    </location>
</feature>
<feature type="transmembrane region" description="Helical" evidence="6">
    <location>
        <begin position="12"/>
        <end position="38"/>
    </location>
</feature>
<reference evidence="8 9" key="1">
    <citation type="journal article" date="2018" name="Int. J. Syst. Evol. Microbiol.">
        <title>Methylomusa anaerophila gen. nov., sp. nov., an anaerobic methanol-utilizing bacterium isolated from a microbial fuel cell.</title>
        <authorList>
            <person name="Amano N."/>
            <person name="Yamamuro A."/>
            <person name="Miyahara M."/>
            <person name="Kouzuma A."/>
            <person name="Abe T."/>
            <person name="Watanabe K."/>
        </authorList>
    </citation>
    <scope>NUCLEOTIDE SEQUENCE [LARGE SCALE GENOMIC DNA]</scope>
    <source>
        <strain evidence="8 9">MMFC1</strain>
    </source>
</reference>
<dbReference type="GO" id="GO:0005886">
    <property type="term" value="C:plasma membrane"/>
    <property type="evidence" value="ECO:0007669"/>
    <property type="project" value="UniProtKB-SubCell"/>
</dbReference>
<proteinExistence type="predicted"/>
<dbReference type="Pfam" id="PF06271">
    <property type="entry name" value="RDD"/>
    <property type="match status" value="1"/>
</dbReference>
<dbReference type="AlphaFoldDB" id="A0A348AFZ5"/>
<organism evidence="8 9">
    <name type="scientific">Methylomusa anaerophila</name>
    <dbReference type="NCBI Taxonomy" id="1930071"/>
    <lineage>
        <taxon>Bacteria</taxon>
        <taxon>Bacillati</taxon>
        <taxon>Bacillota</taxon>
        <taxon>Negativicutes</taxon>
        <taxon>Selenomonadales</taxon>
        <taxon>Sporomusaceae</taxon>
        <taxon>Methylomusa</taxon>
    </lineage>
</organism>
<evidence type="ECO:0000256" key="2">
    <source>
        <dbReference type="ARBA" id="ARBA00022475"/>
    </source>
</evidence>
<evidence type="ECO:0000256" key="5">
    <source>
        <dbReference type="ARBA" id="ARBA00023136"/>
    </source>
</evidence>
<keyword evidence="4 6" id="KW-1133">Transmembrane helix</keyword>
<dbReference type="EMBL" id="AP018449">
    <property type="protein sequence ID" value="BBB89993.1"/>
    <property type="molecule type" value="Genomic_DNA"/>
</dbReference>
<evidence type="ECO:0000256" key="3">
    <source>
        <dbReference type="ARBA" id="ARBA00022692"/>
    </source>
</evidence>
<dbReference type="Proteomes" id="UP000276437">
    <property type="component" value="Chromosome"/>
</dbReference>